<dbReference type="STRING" id="742743.HMPREF9453_01694"/>
<comment type="caution">
    <text evidence="1">The sequence shown here is derived from an EMBL/GenBank/DDBJ whole genome shotgun (WGS) entry which is preliminary data.</text>
</comment>
<organism evidence="1 2">
    <name type="scientific">Dialister succinatiphilus YIT 11850</name>
    <dbReference type="NCBI Taxonomy" id="742743"/>
    <lineage>
        <taxon>Bacteria</taxon>
        <taxon>Bacillati</taxon>
        <taxon>Bacillota</taxon>
        <taxon>Negativicutes</taxon>
        <taxon>Veillonellales</taxon>
        <taxon>Veillonellaceae</taxon>
        <taxon>Dialister</taxon>
    </lineage>
</organism>
<dbReference type="AlphaFoldDB" id="H1D256"/>
<dbReference type="Proteomes" id="UP000003277">
    <property type="component" value="Unassembled WGS sequence"/>
</dbReference>
<evidence type="ECO:0000313" key="2">
    <source>
        <dbReference type="Proteomes" id="UP000003277"/>
    </source>
</evidence>
<sequence length="112" mass="13144">MLTFEESSMKFSFEENRSFYRLSPARRLPPLRWGMNGWACGIISIAVRTSARTKKYFQSTVFEPFSEEHSLLPQHDVIGESRRVEKKCKMCIYSSKQNFDFKGLCRGFWTAL</sequence>
<name>H1D256_9FIRM</name>
<dbReference type="EMBL" id="ADLT01000053">
    <property type="protein sequence ID" value="EHO62404.1"/>
    <property type="molecule type" value="Genomic_DNA"/>
</dbReference>
<protein>
    <submittedName>
        <fullName evidence="1">Uncharacterized protein</fullName>
    </submittedName>
</protein>
<keyword evidence="2" id="KW-1185">Reference proteome</keyword>
<proteinExistence type="predicted"/>
<dbReference type="HOGENOM" id="CLU_2141916_0_0_9"/>
<evidence type="ECO:0000313" key="1">
    <source>
        <dbReference type="EMBL" id="EHO62404.1"/>
    </source>
</evidence>
<accession>H1D256</accession>
<reference evidence="1 2" key="1">
    <citation type="submission" date="2011-11" db="EMBL/GenBank/DDBJ databases">
        <title>The Genome Sequence of Dialister succinatiphilus YIT 11850.</title>
        <authorList>
            <consortium name="The Broad Institute Genome Sequencing Platform"/>
            <person name="Earl A."/>
            <person name="Ward D."/>
            <person name="Feldgarden M."/>
            <person name="Gevers D."/>
            <person name="Morotomi M."/>
            <person name="Young S.K."/>
            <person name="Zeng Q."/>
            <person name="Gargeya S."/>
            <person name="Fitzgerald M."/>
            <person name="Haas B."/>
            <person name="Abouelleil A."/>
            <person name="Alvarado L."/>
            <person name="Arachchi H.M."/>
            <person name="Berlin A."/>
            <person name="Brown A."/>
            <person name="Chapman S.B."/>
            <person name="Dunbar C."/>
            <person name="Gearin G."/>
            <person name="Goldberg J."/>
            <person name="Griggs A."/>
            <person name="Gujja S."/>
            <person name="Heiman D."/>
            <person name="Howarth C."/>
            <person name="Lui A."/>
            <person name="MacDonald P.J.P."/>
            <person name="Montmayeur A."/>
            <person name="Murphy C."/>
            <person name="Neiman D."/>
            <person name="Pearson M."/>
            <person name="Priest M."/>
            <person name="Roberts A."/>
            <person name="Saif S."/>
            <person name="Shea T."/>
            <person name="Sisk P."/>
            <person name="Stolte C."/>
            <person name="Sykes S."/>
            <person name="Wortman J."/>
            <person name="Nusbaum C."/>
            <person name="Birren B."/>
        </authorList>
    </citation>
    <scope>NUCLEOTIDE SEQUENCE [LARGE SCALE GENOMIC DNA]</scope>
    <source>
        <strain evidence="1 2">YIT 11850</strain>
    </source>
</reference>
<dbReference type="RefSeq" id="WP_008860188.1">
    <property type="nucleotide sequence ID" value="NZ_JH591188.1"/>
</dbReference>
<gene>
    <name evidence="1" type="ORF">HMPREF9453_01694</name>
</gene>